<keyword evidence="11" id="KW-1185">Reference proteome</keyword>
<evidence type="ECO:0000256" key="5">
    <source>
        <dbReference type="ARBA" id="ARBA00022729"/>
    </source>
</evidence>
<feature type="signal peptide" evidence="8">
    <location>
        <begin position="1"/>
        <end position="20"/>
    </location>
</feature>
<organism evidence="10 11">
    <name type="scientific">Elsinoe australis</name>
    <dbReference type="NCBI Taxonomy" id="40998"/>
    <lineage>
        <taxon>Eukaryota</taxon>
        <taxon>Fungi</taxon>
        <taxon>Dikarya</taxon>
        <taxon>Ascomycota</taxon>
        <taxon>Pezizomycotina</taxon>
        <taxon>Dothideomycetes</taxon>
        <taxon>Dothideomycetidae</taxon>
        <taxon>Myriangiales</taxon>
        <taxon>Elsinoaceae</taxon>
        <taxon>Elsinoe</taxon>
    </lineage>
</organism>
<dbReference type="Proteomes" id="UP000243723">
    <property type="component" value="Unassembled WGS sequence"/>
</dbReference>
<comment type="caution">
    <text evidence="10">The sequence shown here is derived from an EMBL/GenBank/DDBJ whole genome shotgun (WGS) entry which is preliminary data.</text>
</comment>
<dbReference type="InterPro" id="IPR013780">
    <property type="entry name" value="Glyco_hydro_b"/>
</dbReference>
<keyword evidence="6" id="KW-0378">Hydrolase</keyword>
<keyword evidence="5 8" id="KW-0732">Signal</keyword>
<dbReference type="Pfam" id="PF06964">
    <property type="entry name" value="Alpha-L-AF_C"/>
    <property type="match status" value="1"/>
</dbReference>
<comment type="catalytic activity">
    <reaction evidence="1">
        <text>Hydrolysis of terminal non-reducing alpha-L-arabinofuranoside residues in alpha-L-arabinosides.</text>
        <dbReference type="EC" id="3.2.1.55"/>
    </reaction>
</comment>
<dbReference type="SMART" id="SM00813">
    <property type="entry name" value="Alpha-L-AF_C"/>
    <property type="match status" value="1"/>
</dbReference>
<dbReference type="InterPro" id="IPR055235">
    <property type="entry name" value="ASD1_cat"/>
</dbReference>
<sequence length="725" mass="81285">MLTSTSAALAALLLSSTAEAYYTKRQSVVLPATLPSYQAFINATKNDTTPVNLRIDLADVDSRNETSPLLYGLMHEDISHSGDGGIYAEMIANRAFQGSYSTIEPVRGFSGALISESENPVVPFDPVTTAWGTIGDRARMTLDILHPLEALPTSLELDIPVNATGEYGIENYGWWGFDVRPQTYNVSFYVLGNWPRNLGNKTTFTASFRSNTTDEVFAQSTISDVDVPYIDFLQLNTTLTPERAAPDSNNKFVISMNGEEVDGFTFYFNLVSVFPETYKGYQNGLRNDIASAFADIKPRFLRFPGGNNLEGYSPAQRWNWRKNIGPLAERRGRVGDWTYYNTDGLGLLEYLEWTEAMNITAVLAVYAGFSLDVWGQNGASYPPNRMNEILQDALDEIEYAMGDESTTYGALRCQHGHPEPFKVTHIEIGNEDWFSSTYPYRFEALYNGLKAKYPDLIYISSAFNENDQYTIDLPAGSMWDFHQYQEPSWFLENFDQWDNWQEETNNTDVTVLLGEYSAIQIDTPDGVINYSYPIDTHIFYPRLLSAIAEGVYAIGAERNPNTIKMSSYAPSLQNRNFTNWTPDLISYDANPDNTVLSASYWVQWVFSRFQGTHVLPVENTAGQINPMFWVASLDENKNCVYLKIINTLNQPIPLALDMPAYKGVNGTIITAADLNSYNYIQNKTEVVPQPLDLGAAGGANGTYGNSSAFNWQVPKFSINVLQFDL</sequence>
<dbReference type="OrthoDB" id="406864at2759"/>
<dbReference type="SUPFAM" id="SSF51445">
    <property type="entry name" value="(Trans)glycosidases"/>
    <property type="match status" value="1"/>
</dbReference>
<keyword evidence="7" id="KW-0325">Glycoprotein</keyword>
<dbReference type="PANTHER" id="PTHR31776">
    <property type="entry name" value="ALPHA-L-ARABINOFURANOSIDASE 1"/>
    <property type="match status" value="1"/>
</dbReference>
<evidence type="ECO:0000313" key="11">
    <source>
        <dbReference type="Proteomes" id="UP000243723"/>
    </source>
</evidence>
<dbReference type="STRING" id="40998.A0A2P7Z1M0"/>
<dbReference type="InterPro" id="IPR017853">
    <property type="entry name" value="GH"/>
</dbReference>
<evidence type="ECO:0000259" key="9">
    <source>
        <dbReference type="SMART" id="SM00813"/>
    </source>
</evidence>
<gene>
    <name evidence="10" type="ORF">B9Z65_4030</name>
</gene>
<evidence type="ECO:0000256" key="6">
    <source>
        <dbReference type="ARBA" id="ARBA00022801"/>
    </source>
</evidence>
<proteinExistence type="inferred from homology"/>
<dbReference type="GO" id="GO:0046373">
    <property type="term" value="P:L-arabinose metabolic process"/>
    <property type="evidence" value="ECO:0007669"/>
    <property type="project" value="InterPro"/>
</dbReference>
<name>A0A2P7Z1M0_9PEZI</name>
<dbReference type="Gene3D" id="2.60.40.1180">
    <property type="entry name" value="Golgi alpha-mannosidase II"/>
    <property type="match status" value="1"/>
</dbReference>
<dbReference type="Gene3D" id="3.20.20.80">
    <property type="entry name" value="Glycosidases"/>
    <property type="match status" value="1"/>
</dbReference>
<reference evidence="10 11" key="1">
    <citation type="submission" date="2017-05" db="EMBL/GenBank/DDBJ databases">
        <title>Draft genome sequence of Elsinoe australis.</title>
        <authorList>
            <person name="Cheng Q."/>
        </authorList>
    </citation>
    <scope>NUCLEOTIDE SEQUENCE [LARGE SCALE GENOMIC DNA]</scope>
    <source>
        <strain evidence="10 11">NL1</strain>
    </source>
</reference>
<evidence type="ECO:0000256" key="7">
    <source>
        <dbReference type="ARBA" id="ARBA00023180"/>
    </source>
</evidence>
<feature type="chain" id="PRO_5015121471" description="non-reducing end alpha-L-arabinofuranosidase" evidence="8">
    <location>
        <begin position="21"/>
        <end position="725"/>
    </location>
</feature>
<evidence type="ECO:0000313" key="10">
    <source>
        <dbReference type="EMBL" id="PSK42116.1"/>
    </source>
</evidence>
<evidence type="ECO:0000256" key="4">
    <source>
        <dbReference type="ARBA" id="ARBA00012670"/>
    </source>
</evidence>
<evidence type="ECO:0000256" key="8">
    <source>
        <dbReference type="SAM" id="SignalP"/>
    </source>
</evidence>
<dbReference type="SUPFAM" id="SSF51011">
    <property type="entry name" value="Glycosyl hydrolase domain"/>
    <property type="match status" value="1"/>
</dbReference>
<dbReference type="InterPro" id="IPR051563">
    <property type="entry name" value="Glycosyl_Hydrolase_51"/>
</dbReference>
<feature type="domain" description="Alpha-L-arabinofuranosidase C-terminal" evidence="9">
    <location>
        <begin position="529"/>
        <end position="717"/>
    </location>
</feature>
<dbReference type="EC" id="3.2.1.55" evidence="4"/>
<dbReference type="UniPathway" id="UPA00667"/>
<comment type="similarity">
    <text evidence="3">Belongs to the glycosyl hydrolase 51 family.</text>
</comment>
<dbReference type="Pfam" id="PF22848">
    <property type="entry name" value="ASD1_dom"/>
    <property type="match status" value="1"/>
</dbReference>
<dbReference type="GO" id="GO:0031222">
    <property type="term" value="P:arabinan catabolic process"/>
    <property type="evidence" value="ECO:0007669"/>
    <property type="project" value="UniProtKB-UniPathway"/>
</dbReference>
<protein>
    <recommendedName>
        <fullName evidence="4">non-reducing end alpha-L-arabinofuranosidase</fullName>
        <ecNumber evidence="4">3.2.1.55</ecNumber>
    </recommendedName>
</protein>
<evidence type="ECO:0000256" key="1">
    <source>
        <dbReference type="ARBA" id="ARBA00001462"/>
    </source>
</evidence>
<evidence type="ECO:0000256" key="3">
    <source>
        <dbReference type="ARBA" id="ARBA00007186"/>
    </source>
</evidence>
<comment type="pathway">
    <text evidence="2">Glycan metabolism; L-arabinan degradation.</text>
</comment>
<evidence type="ECO:0000256" key="2">
    <source>
        <dbReference type="ARBA" id="ARBA00004834"/>
    </source>
</evidence>
<accession>A0A2P7Z1M0</accession>
<dbReference type="EMBL" id="NHZQ01000335">
    <property type="protein sequence ID" value="PSK42116.1"/>
    <property type="molecule type" value="Genomic_DNA"/>
</dbReference>
<dbReference type="PANTHER" id="PTHR31776:SF0">
    <property type="entry name" value="ALPHA-L-ARABINOFURANOSIDASE 1"/>
    <property type="match status" value="1"/>
</dbReference>
<dbReference type="AlphaFoldDB" id="A0A2P7Z1M0"/>
<dbReference type="GO" id="GO:0046556">
    <property type="term" value="F:alpha-L-arabinofuranosidase activity"/>
    <property type="evidence" value="ECO:0007669"/>
    <property type="project" value="UniProtKB-EC"/>
</dbReference>
<dbReference type="InterPro" id="IPR010720">
    <property type="entry name" value="Alpha-L-AF_C"/>
</dbReference>